<gene>
    <name evidence="2" type="ORF">L3X38_013727</name>
</gene>
<accession>A0AAD4ZHA1</accession>
<protein>
    <recommendedName>
        <fullName evidence="4">DUF4219 domain-containing protein</fullName>
    </recommendedName>
</protein>
<dbReference type="AlphaFoldDB" id="A0AAD4ZHA1"/>
<evidence type="ECO:0000256" key="1">
    <source>
        <dbReference type="SAM" id="MobiDB-lite"/>
    </source>
</evidence>
<dbReference type="EMBL" id="JAJFAZ020000002">
    <property type="protein sequence ID" value="KAI5345850.1"/>
    <property type="molecule type" value="Genomic_DNA"/>
</dbReference>
<sequence length="328" mass="38030">MDSERLVIDPSAMGRNGGEGLKETKVPIPKKRMRLLAEFEEEFEGRDGKLVSAYGTVHQFILFINLIIFSWQFTDYWPWFSNLESLQREDLRTQDIHEFAKIESKLRSEHDNEQTEDGMSNSTVAGLAPQELVPIDPVRLDGKNYTIWAQRMEFFLKELKVEYVLYEPCPGIMLGSEATTEEIAESKAAEEKCIKDDFMCLRTILNYLCDDLLHRYAKRKKTTTAKQLWDDLKLMFATKRSLVRKYVEFQMVDEKTVVEQVQEFNRIFDDVVASGMTLSEKFHVSAILAKLPASWKYSNIKSLTGKEKALTLEVLMDSLRVEEEYVCL</sequence>
<organism evidence="2 3">
    <name type="scientific">Prunus dulcis</name>
    <name type="common">Almond</name>
    <name type="synonym">Amygdalus dulcis</name>
    <dbReference type="NCBI Taxonomy" id="3755"/>
    <lineage>
        <taxon>Eukaryota</taxon>
        <taxon>Viridiplantae</taxon>
        <taxon>Streptophyta</taxon>
        <taxon>Embryophyta</taxon>
        <taxon>Tracheophyta</taxon>
        <taxon>Spermatophyta</taxon>
        <taxon>Magnoliopsida</taxon>
        <taxon>eudicotyledons</taxon>
        <taxon>Gunneridae</taxon>
        <taxon>Pentapetalae</taxon>
        <taxon>rosids</taxon>
        <taxon>fabids</taxon>
        <taxon>Rosales</taxon>
        <taxon>Rosaceae</taxon>
        <taxon>Amygdaloideae</taxon>
        <taxon>Amygdaleae</taxon>
        <taxon>Prunus</taxon>
    </lineage>
</organism>
<feature type="region of interest" description="Disordered" evidence="1">
    <location>
        <begin position="1"/>
        <end position="23"/>
    </location>
</feature>
<dbReference type="Proteomes" id="UP001054821">
    <property type="component" value="Chromosome 2"/>
</dbReference>
<proteinExistence type="predicted"/>
<reference evidence="2 3" key="1">
    <citation type="journal article" date="2022" name="G3 (Bethesda)">
        <title>Whole-genome sequence and methylome profiling of the almond [Prunus dulcis (Mill.) D.A. Webb] cultivar 'Nonpareil'.</title>
        <authorList>
            <person name="D'Amico-Willman K.M."/>
            <person name="Ouma W.Z."/>
            <person name="Meulia T."/>
            <person name="Sideli G.M."/>
            <person name="Gradziel T.M."/>
            <person name="Fresnedo-Ramirez J."/>
        </authorList>
    </citation>
    <scope>NUCLEOTIDE SEQUENCE [LARGE SCALE GENOMIC DNA]</scope>
    <source>
        <strain evidence="2">Clone GOH B32 T37-40</strain>
    </source>
</reference>
<dbReference type="PANTHER" id="PTHR47592">
    <property type="entry name" value="PBF68 PROTEIN"/>
    <property type="match status" value="1"/>
</dbReference>
<comment type="caution">
    <text evidence="2">The sequence shown here is derived from an EMBL/GenBank/DDBJ whole genome shotgun (WGS) entry which is preliminary data.</text>
</comment>
<dbReference type="Pfam" id="PF14223">
    <property type="entry name" value="Retrotran_gag_2"/>
    <property type="match status" value="1"/>
</dbReference>
<evidence type="ECO:0000313" key="3">
    <source>
        <dbReference type="Proteomes" id="UP001054821"/>
    </source>
</evidence>
<evidence type="ECO:0008006" key="4">
    <source>
        <dbReference type="Google" id="ProtNLM"/>
    </source>
</evidence>
<dbReference type="PANTHER" id="PTHR47592:SF6">
    <property type="entry name" value="PBF68 PROTEIN"/>
    <property type="match status" value="1"/>
</dbReference>
<keyword evidence="3" id="KW-1185">Reference proteome</keyword>
<name>A0AAD4ZHA1_PRUDU</name>
<evidence type="ECO:0000313" key="2">
    <source>
        <dbReference type="EMBL" id="KAI5345850.1"/>
    </source>
</evidence>